<proteinExistence type="inferred from homology"/>
<dbReference type="GO" id="GO:0046872">
    <property type="term" value="F:metal ion binding"/>
    <property type="evidence" value="ECO:0007669"/>
    <property type="project" value="UniProtKB-KW"/>
</dbReference>
<dbReference type="EMBL" id="PDKN01000009">
    <property type="protein sequence ID" value="RXJ54602.1"/>
    <property type="molecule type" value="Genomic_DNA"/>
</dbReference>
<dbReference type="GO" id="GO:0006298">
    <property type="term" value="P:mismatch repair"/>
    <property type="evidence" value="ECO:0007669"/>
    <property type="project" value="TreeGrafter"/>
</dbReference>
<dbReference type="AlphaFoldDB" id="A0A4Q0XQ81"/>
<evidence type="ECO:0000256" key="6">
    <source>
        <dbReference type="ARBA" id="ARBA00022490"/>
    </source>
</evidence>
<comment type="catalytic activity">
    <reaction evidence="1 12 13">
        <text>Endonucleolytic cleavage to 5'-phosphomonoester.</text>
        <dbReference type="EC" id="3.1.26.4"/>
    </reaction>
</comment>
<evidence type="ECO:0000256" key="5">
    <source>
        <dbReference type="ARBA" id="ARBA00007383"/>
    </source>
</evidence>
<protein>
    <recommendedName>
        <fullName evidence="13">Ribonuclease</fullName>
        <ecNumber evidence="13">3.1.26.4</ecNumber>
    </recommendedName>
</protein>
<dbReference type="RefSeq" id="WP_128996949.1">
    <property type="nucleotide sequence ID" value="NZ_PDKN01000009.1"/>
</dbReference>
<comment type="function">
    <text evidence="3 13">Endonuclease that specifically degrades the RNA of RNA-DNA hybrids.</text>
</comment>
<keyword evidence="16" id="KW-1185">Reference proteome</keyword>
<dbReference type="CDD" id="cd07182">
    <property type="entry name" value="RNase_HII_bacteria_HII_like"/>
    <property type="match status" value="1"/>
</dbReference>
<evidence type="ECO:0000256" key="11">
    <source>
        <dbReference type="ARBA" id="ARBA00023211"/>
    </source>
</evidence>
<dbReference type="GO" id="GO:0005737">
    <property type="term" value="C:cytoplasm"/>
    <property type="evidence" value="ECO:0007669"/>
    <property type="project" value="UniProtKB-SubCell"/>
</dbReference>
<organism evidence="15 16">
    <name type="scientific">Candidatus Marinarcus aquaticus</name>
    <dbReference type="NCBI Taxonomy" id="2044504"/>
    <lineage>
        <taxon>Bacteria</taxon>
        <taxon>Pseudomonadati</taxon>
        <taxon>Campylobacterota</taxon>
        <taxon>Epsilonproteobacteria</taxon>
        <taxon>Campylobacterales</taxon>
        <taxon>Arcobacteraceae</taxon>
        <taxon>Candidatus Marinarcus</taxon>
    </lineage>
</organism>
<evidence type="ECO:0000256" key="3">
    <source>
        <dbReference type="ARBA" id="ARBA00004065"/>
    </source>
</evidence>
<dbReference type="SUPFAM" id="SSF53098">
    <property type="entry name" value="Ribonuclease H-like"/>
    <property type="match status" value="1"/>
</dbReference>
<comment type="subcellular location">
    <subcellularLocation>
        <location evidence="4">Cytoplasm</location>
    </subcellularLocation>
</comment>
<comment type="cofactor">
    <cofactor evidence="12">
        <name>Mn(2+)</name>
        <dbReference type="ChEBI" id="CHEBI:29035"/>
    </cofactor>
    <cofactor evidence="12">
        <name>Mg(2+)</name>
        <dbReference type="ChEBI" id="CHEBI:18420"/>
    </cofactor>
    <text evidence="12">Manganese or magnesium. Binds 1 divalent metal ion per monomer in the absence of substrate. May bind a second metal ion after substrate binding.</text>
</comment>
<dbReference type="InterPro" id="IPR022898">
    <property type="entry name" value="RNase_HII"/>
</dbReference>
<feature type="binding site" evidence="12">
    <location>
        <position position="93"/>
    </location>
    <ligand>
        <name>a divalent metal cation</name>
        <dbReference type="ChEBI" id="CHEBI:60240"/>
    </ligand>
</feature>
<evidence type="ECO:0000256" key="13">
    <source>
        <dbReference type="RuleBase" id="RU003515"/>
    </source>
</evidence>
<dbReference type="Pfam" id="PF01351">
    <property type="entry name" value="RNase_HII"/>
    <property type="match status" value="1"/>
</dbReference>
<evidence type="ECO:0000256" key="2">
    <source>
        <dbReference type="ARBA" id="ARBA00001946"/>
    </source>
</evidence>
<feature type="binding site" evidence="12">
    <location>
        <position position="7"/>
    </location>
    <ligand>
        <name>a divalent metal cation</name>
        <dbReference type="ChEBI" id="CHEBI:60240"/>
    </ligand>
</feature>
<evidence type="ECO:0000313" key="16">
    <source>
        <dbReference type="Proteomes" id="UP000290657"/>
    </source>
</evidence>
<dbReference type="EC" id="3.1.26.4" evidence="13"/>
<keyword evidence="10 12" id="KW-0378">Hydrolase</keyword>
<dbReference type="Gene3D" id="3.30.420.10">
    <property type="entry name" value="Ribonuclease H-like superfamily/Ribonuclease H"/>
    <property type="match status" value="1"/>
</dbReference>
<sequence>MLCGIDEAGRGPLAGPMVVAGVKIRNTIKGLNDSKQLSEKRREALFDEIINSCDYHIVFTHNQTIDEKGLSSCIKHSILEIMENINAKEYLMDGNTSFGIPNLHHKIKADATIQEVSAASILAKVSRDRFMCDIASQYPPYQFEKHKGYGTKAHIDAIKKYGYCKLHRRSFKTKVLDEFFMKKNEQTLF</sequence>
<gene>
    <name evidence="15" type="ORF">CRV04_11240</name>
</gene>
<evidence type="ECO:0000256" key="9">
    <source>
        <dbReference type="ARBA" id="ARBA00022759"/>
    </source>
</evidence>
<evidence type="ECO:0000256" key="1">
    <source>
        <dbReference type="ARBA" id="ARBA00000077"/>
    </source>
</evidence>
<dbReference type="InterPro" id="IPR012337">
    <property type="entry name" value="RNaseH-like_sf"/>
</dbReference>
<keyword evidence="11" id="KW-0464">Manganese</keyword>
<evidence type="ECO:0000256" key="8">
    <source>
        <dbReference type="ARBA" id="ARBA00022723"/>
    </source>
</evidence>
<comment type="caution">
    <text evidence="15">The sequence shown here is derived from an EMBL/GenBank/DDBJ whole genome shotgun (WGS) entry which is preliminary data.</text>
</comment>
<dbReference type="InterPro" id="IPR024567">
    <property type="entry name" value="RNase_HII/HIII_dom"/>
</dbReference>
<dbReference type="PANTHER" id="PTHR10954:SF18">
    <property type="entry name" value="RIBONUCLEASE HII"/>
    <property type="match status" value="1"/>
</dbReference>
<keyword evidence="6" id="KW-0963">Cytoplasm</keyword>
<dbReference type="GO" id="GO:0004523">
    <property type="term" value="F:RNA-DNA hybrid ribonuclease activity"/>
    <property type="evidence" value="ECO:0007669"/>
    <property type="project" value="UniProtKB-UniRule"/>
</dbReference>
<keyword evidence="9 12" id="KW-0255">Endonuclease</keyword>
<evidence type="ECO:0000259" key="14">
    <source>
        <dbReference type="PROSITE" id="PS51975"/>
    </source>
</evidence>
<dbReference type="NCBIfam" id="NF000595">
    <property type="entry name" value="PRK00015.1-3"/>
    <property type="match status" value="1"/>
</dbReference>
<evidence type="ECO:0000313" key="15">
    <source>
        <dbReference type="EMBL" id="RXJ54602.1"/>
    </source>
</evidence>
<dbReference type="OrthoDB" id="9803420at2"/>
<comment type="similarity">
    <text evidence="5 13">Belongs to the RNase HII family.</text>
</comment>
<dbReference type="GO" id="GO:0003723">
    <property type="term" value="F:RNA binding"/>
    <property type="evidence" value="ECO:0007669"/>
    <property type="project" value="UniProtKB-UniRule"/>
</dbReference>
<evidence type="ECO:0000256" key="7">
    <source>
        <dbReference type="ARBA" id="ARBA00022722"/>
    </source>
</evidence>
<dbReference type="Proteomes" id="UP000290657">
    <property type="component" value="Unassembled WGS sequence"/>
</dbReference>
<dbReference type="InterPro" id="IPR036397">
    <property type="entry name" value="RNaseH_sf"/>
</dbReference>
<evidence type="ECO:0000256" key="4">
    <source>
        <dbReference type="ARBA" id="ARBA00004496"/>
    </source>
</evidence>
<dbReference type="InterPro" id="IPR001352">
    <property type="entry name" value="RNase_HII/HIII"/>
</dbReference>
<accession>A0A4Q0XQ81</accession>
<feature type="domain" description="RNase H type-2" evidence="14">
    <location>
        <begin position="1"/>
        <end position="183"/>
    </location>
</feature>
<dbReference type="GO" id="GO:0032299">
    <property type="term" value="C:ribonuclease H2 complex"/>
    <property type="evidence" value="ECO:0007669"/>
    <property type="project" value="TreeGrafter"/>
</dbReference>
<reference evidence="15 16" key="1">
    <citation type="submission" date="2017-10" db="EMBL/GenBank/DDBJ databases">
        <title>Genomics of the genus Arcobacter.</title>
        <authorList>
            <person name="Perez-Cataluna A."/>
            <person name="Figueras M.J."/>
        </authorList>
    </citation>
    <scope>NUCLEOTIDE SEQUENCE [LARGE SCALE GENOMIC DNA]</scope>
    <source>
        <strain evidence="15 16">CECT 8987</strain>
    </source>
</reference>
<keyword evidence="8 12" id="KW-0479">Metal-binding</keyword>
<feature type="binding site" evidence="12">
    <location>
        <position position="6"/>
    </location>
    <ligand>
        <name>a divalent metal cation</name>
        <dbReference type="ChEBI" id="CHEBI:60240"/>
    </ligand>
</feature>
<dbReference type="PANTHER" id="PTHR10954">
    <property type="entry name" value="RIBONUCLEASE H2 SUBUNIT A"/>
    <property type="match status" value="1"/>
</dbReference>
<keyword evidence="7 12" id="KW-0540">Nuclease</keyword>
<evidence type="ECO:0000256" key="10">
    <source>
        <dbReference type="ARBA" id="ARBA00022801"/>
    </source>
</evidence>
<evidence type="ECO:0000256" key="12">
    <source>
        <dbReference type="PROSITE-ProRule" id="PRU01319"/>
    </source>
</evidence>
<comment type="cofactor">
    <cofactor evidence="2">
        <name>Mg(2+)</name>
        <dbReference type="ChEBI" id="CHEBI:18420"/>
    </cofactor>
</comment>
<dbReference type="GO" id="GO:0043137">
    <property type="term" value="P:DNA replication, removal of RNA primer"/>
    <property type="evidence" value="ECO:0007669"/>
    <property type="project" value="TreeGrafter"/>
</dbReference>
<name>A0A4Q0XQ81_9BACT</name>
<dbReference type="PROSITE" id="PS51975">
    <property type="entry name" value="RNASE_H_2"/>
    <property type="match status" value="1"/>
</dbReference>